<dbReference type="PANTHER" id="PTHR47359:SF3">
    <property type="entry name" value="NLP_P60 DOMAIN-CONTAINING PROTEIN-RELATED"/>
    <property type="match status" value="1"/>
</dbReference>
<protein>
    <recommendedName>
        <fullName evidence="6">NlpC/P60 domain-containing protein</fullName>
    </recommendedName>
</protein>
<evidence type="ECO:0000256" key="4">
    <source>
        <dbReference type="ARBA" id="ARBA00022807"/>
    </source>
</evidence>
<feature type="compositionally biased region" description="Low complexity" evidence="5">
    <location>
        <begin position="195"/>
        <end position="215"/>
    </location>
</feature>
<proteinExistence type="inferred from homology"/>
<evidence type="ECO:0000256" key="2">
    <source>
        <dbReference type="ARBA" id="ARBA00022670"/>
    </source>
</evidence>
<keyword evidence="4" id="KW-0788">Thiol protease</keyword>
<gene>
    <name evidence="7" type="ORF">BKG73_04250</name>
</gene>
<dbReference type="SUPFAM" id="SSF54001">
    <property type="entry name" value="Cysteine proteinases"/>
    <property type="match status" value="1"/>
</dbReference>
<feature type="domain" description="NlpC/P60" evidence="6">
    <location>
        <begin position="265"/>
        <end position="425"/>
    </location>
</feature>
<sequence length="425" mass="45561">MTVSWDELEHWHPDKILQVLYVVEGKHKTLGKLGDTLDGIKTDLSDWGGASADAWRAEVGKRRTDIIDQQHQLESVRKALDTLVLKVWKIIDERERIKSEVAKRAQYGWKITSAGHVVGDTYGDMMLITIQQGLDHDAQQLLKDAASVDQELADAIHRAVSDETPQPQAPNPKPEDKTDPTVLASGPVGGPDGNPPYANGATATTAPAAHTAPLADNPPGYDQNMGPGASRDQAWKDYLGGKNADGTQRAYGTFPAALPKPEAVSDPALRTIGAAGRQQGVSYAWGANQSVDGPTKGHNATDEELRQMGSTRETDGSWRYNDKDRTGFDCGGLTRFAVHQGYGNLDIQPGTHNQWKHLGGAAGQIDNPVPGDLIFWGPQAANHTAINLGNGVLIQASSSGHGVGLATIEQMNAAEGGKPIFMHPH</sequence>
<dbReference type="Gene3D" id="3.90.1720.10">
    <property type="entry name" value="endopeptidase domain like (from Nostoc punctiforme)"/>
    <property type="match status" value="1"/>
</dbReference>
<dbReference type="RefSeq" id="WP_070909752.1">
    <property type="nucleotide sequence ID" value="NZ_MLIC01000001.1"/>
</dbReference>
<evidence type="ECO:0000313" key="8">
    <source>
        <dbReference type="Proteomes" id="UP000179621"/>
    </source>
</evidence>
<dbReference type="InterPro" id="IPR038765">
    <property type="entry name" value="Papain-like_cys_pep_sf"/>
</dbReference>
<dbReference type="PROSITE" id="PS51935">
    <property type="entry name" value="NLPC_P60"/>
    <property type="match status" value="1"/>
</dbReference>
<keyword evidence="3" id="KW-0378">Hydrolase</keyword>
<dbReference type="Proteomes" id="UP000179621">
    <property type="component" value="Unassembled WGS sequence"/>
</dbReference>
<dbReference type="PANTHER" id="PTHR47359">
    <property type="entry name" value="PEPTIDOGLYCAN DL-ENDOPEPTIDASE CWLO"/>
    <property type="match status" value="1"/>
</dbReference>
<comment type="caution">
    <text evidence="7">The sequence shown here is derived from an EMBL/GenBank/DDBJ whole genome shotgun (WGS) entry which is preliminary data.</text>
</comment>
<reference evidence="7 8" key="1">
    <citation type="submission" date="2016-10" db="EMBL/GenBank/DDBJ databases">
        <title>Evaluation of Human, Animal and Environmental Mycobacterium chelonae Isolates by Core Genome Phylogenomic Analysis, Targeted Gene Comparison, and Anti-microbial Susceptibility Patterns: A Tale of Mistaken Identities.</title>
        <authorList>
            <person name="Fogelson S.B."/>
            <person name="Camus A.C."/>
            <person name="Lorenz W."/>
            <person name="Vasireddy R."/>
            <person name="Vasireddy S."/>
            <person name="Smith T."/>
            <person name="Brown-Elliott B.A."/>
            <person name="Wallace R.J.Jr."/>
            <person name="Hasan N.A."/>
            <person name="Reischl U."/>
            <person name="Sanchez S."/>
        </authorList>
    </citation>
    <scope>NUCLEOTIDE SEQUENCE [LARGE SCALE GENOMIC DNA]</scope>
    <source>
        <strain evidence="7 8">8528</strain>
    </source>
</reference>
<organism evidence="7 8">
    <name type="scientific">Mycobacteroides saopaulense</name>
    <dbReference type="NCBI Taxonomy" id="1578165"/>
    <lineage>
        <taxon>Bacteria</taxon>
        <taxon>Bacillati</taxon>
        <taxon>Actinomycetota</taxon>
        <taxon>Actinomycetes</taxon>
        <taxon>Mycobacteriales</taxon>
        <taxon>Mycobacteriaceae</taxon>
        <taxon>Mycobacteroides</taxon>
    </lineage>
</organism>
<comment type="similarity">
    <text evidence="1">Belongs to the peptidase C40 family.</text>
</comment>
<feature type="region of interest" description="Disordered" evidence="5">
    <location>
        <begin position="160"/>
        <end position="241"/>
    </location>
</feature>
<evidence type="ECO:0000256" key="1">
    <source>
        <dbReference type="ARBA" id="ARBA00007074"/>
    </source>
</evidence>
<evidence type="ECO:0000256" key="5">
    <source>
        <dbReference type="SAM" id="MobiDB-lite"/>
    </source>
</evidence>
<dbReference type="InterPro" id="IPR000064">
    <property type="entry name" value="NLP_P60_dom"/>
</dbReference>
<dbReference type="EMBL" id="MLIH01000002">
    <property type="protein sequence ID" value="OHU13886.1"/>
    <property type="molecule type" value="Genomic_DNA"/>
</dbReference>
<accession>A0ABX3C615</accession>
<dbReference type="Pfam" id="PF00877">
    <property type="entry name" value="NLPC_P60"/>
    <property type="match status" value="1"/>
</dbReference>
<keyword evidence="2" id="KW-0645">Protease</keyword>
<name>A0ABX3C615_9MYCO</name>
<evidence type="ECO:0000259" key="6">
    <source>
        <dbReference type="PROSITE" id="PS51935"/>
    </source>
</evidence>
<evidence type="ECO:0000313" key="7">
    <source>
        <dbReference type="EMBL" id="OHU13886.1"/>
    </source>
</evidence>
<dbReference type="InterPro" id="IPR051794">
    <property type="entry name" value="PG_Endopeptidase_C40"/>
</dbReference>
<evidence type="ECO:0000256" key="3">
    <source>
        <dbReference type="ARBA" id="ARBA00022801"/>
    </source>
</evidence>
<keyword evidence="8" id="KW-1185">Reference proteome</keyword>